<dbReference type="PATRIC" id="fig|28087.4.peg.1951"/>
<dbReference type="RefSeq" id="WP_027271291.1">
    <property type="nucleotide sequence ID" value="NZ_CAAAJE010000016.1"/>
</dbReference>
<name>A0A0W0YJ45_9GAMM</name>
<feature type="domain" description="Condensation" evidence="1">
    <location>
        <begin position="31"/>
        <end position="162"/>
    </location>
</feature>
<dbReference type="Gene3D" id="3.30.559.10">
    <property type="entry name" value="Chloramphenicol acetyltransferase-like domain"/>
    <property type="match status" value="1"/>
</dbReference>
<evidence type="ECO:0000259" key="1">
    <source>
        <dbReference type="Pfam" id="PF00668"/>
    </source>
</evidence>
<proteinExistence type="predicted"/>
<dbReference type="eggNOG" id="COG1020">
    <property type="taxonomic scope" value="Bacteria"/>
</dbReference>
<evidence type="ECO:0000313" key="3">
    <source>
        <dbReference type="Proteomes" id="UP000054621"/>
    </source>
</evidence>
<dbReference type="SUPFAM" id="SSF52777">
    <property type="entry name" value="CoA-dependent acyltransferases"/>
    <property type="match status" value="1"/>
</dbReference>
<comment type="caution">
    <text evidence="2">The sequence shown here is derived from an EMBL/GenBank/DDBJ whole genome shotgun (WGS) entry which is preliminary data.</text>
</comment>
<dbReference type="EMBL" id="LNYV01000029">
    <property type="protein sequence ID" value="KTD56843.1"/>
    <property type="molecule type" value="Genomic_DNA"/>
</dbReference>
<dbReference type="STRING" id="28087.Lsai_1820"/>
<dbReference type="InterPro" id="IPR023213">
    <property type="entry name" value="CAT-like_dom_sf"/>
</dbReference>
<organism evidence="2 3">
    <name type="scientific">Legionella sainthelensi</name>
    <dbReference type="NCBI Taxonomy" id="28087"/>
    <lineage>
        <taxon>Bacteria</taxon>
        <taxon>Pseudomonadati</taxon>
        <taxon>Pseudomonadota</taxon>
        <taxon>Gammaproteobacteria</taxon>
        <taxon>Legionellales</taxon>
        <taxon>Legionellaceae</taxon>
        <taxon>Legionella</taxon>
    </lineage>
</organism>
<gene>
    <name evidence="2" type="ORF">Lsai_1820</name>
</gene>
<dbReference type="AlphaFoldDB" id="A0A0W0YJ45"/>
<dbReference type="Pfam" id="PF00668">
    <property type="entry name" value="Condensation"/>
    <property type="match status" value="1"/>
</dbReference>
<dbReference type="GO" id="GO:0003824">
    <property type="term" value="F:catalytic activity"/>
    <property type="evidence" value="ECO:0007669"/>
    <property type="project" value="InterPro"/>
</dbReference>
<dbReference type="Proteomes" id="UP000054621">
    <property type="component" value="Unassembled WGS sequence"/>
</dbReference>
<reference evidence="2 3" key="1">
    <citation type="submission" date="2015-11" db="EMBL/GenBank/DDBJ databases">
        <title>Genomic analysis of 38 Legionella species identifies large and diverse effector repertoires.</title>
        <authorList>
            <person name="Burstein D."/>
            <person name="Amaro F."/>
            <person name="Zusman T."/>
            <person name="Lifshitz Z."/>
            <person name="Cohen O."/>
            <person name="Gilbert J.A."/>
            <person name="Pupko T."/>
            <person name="Shuman H.A."/>
            <person name="Segal G."/>
        </authorList>
    </citation>
    <scope>NUCLEOTIDE SEQUENCE [LARGE SCALE GENOMIC DNA]</scope>
    <source>
        <strain evidence="2 3">Mt.St.Helens-4</strain>
    </source>
</reference>
<dbReference type="OrthoDB" id="5646966at2"/>
<sequence length="433" mass="49791">MAKTCSANYVDRLLMKINGAICPIWNSLFYTVEEAPCSESFFSCVNALINEAPRLKSIWSKAGKGWQVIEPDSQKITDTYRFDAIAVEKRERIQTLIQAPIDLEHSLPFRITIGKIFNNEGFSWIIAFQIHHAASDGQSLIHFVERFWDLLNGELNQHSPSRKSLSAPKMTDKKFIRYCLKNKKVLPNLFKAKYRQLSRRASPLSHEGTQIGVPYLQSIQFSLSHLKNYNSSELFYSAILAAIHSTESTKENRLIRFRIPVDLRSIWMVPKNSIENGCAAIIIELPLQVIKQIHQNRPKHLGLLIRKTLTQLLLKRIYLCNALECILMSHLCSEKKLKNAVREELLADKRSSTLVITHFGDVTSYLRPPRPIKVMNLEAHTPVWGSNSFVYEETLYINNTCFDKIWSHEQMQHFCLEARSWLQLHYGSSGLSS</sequence>
<evidence type="ECO:0000313" key="2">
    <source>
        <dbReference type="EMBL" id="KTD56843.1"/>
    </source>
</evidence>
<protein>
    <submittedName>
        <fullName evidence="2">Condensation domain protein</fullName>
    </submittedName>
</protein>
<accession>A0A0W0YJ45</accession>
<dbReference type="InterPro" id="IPR001242">
    <property type="entry name" value="Condensation_dom"/>
</dbReference>